<dbReference type="Pfam" id="PF11807">
    <property type="entry name" value="UstYa"/>
    <property type="match status" value="1"/>
</dbReference>
<evidence type="ECO:0000313" key="2">
    <source>
        <dbReference type="EMBL" id="KAF2272787.1"/>
    </source>
</evidence>
<accession>A0A6A6J933</accession>
<dbReference type="PANTHER" id="PTHR33365:SF6">
    <property type="entry name" value="OXIDASE USTYA"/>
    <property type="match status" value="1"/>
</dbReference>
<dbReference type="RefSeq" id="XP_033650326.1">
    <property type="nucleotide sequence ID" value="XM_033802090.1"/>
</dbReference>
<dbReference type="OrthoDB" id="3687641at2759"/>
<dbReference type="Proteomes" id="UP000800097">
    <property type="component" value="Unassembled WGS sequence"/>
</dbReference>
<dbReference type="EMBL" id="ML986516">
    <property type="protein sequence ID" value="KAF2272787.1"/>
    <property type="molecule type" value="Genomic_DNA"/>
</dbReference>
<dbReference type="PANTHER" id="PTHR33365">
    <property type="entry name" value="YALI0B05434P"/>
    <property type="match status" value="1"/>
</dbReference>
<evidence type="ECO:0000256" key="1">
    <source>
        <dbReference type="ARBA" id="ARBA00035112"/>
    </source>
</evidence>
<organism evidence="2 3">
    <name type="scientific">Westerdykella ornata</name>
    <dbReference type="NCBI Taxonomy" id="318751"/>
    <lineage>
        <taxon>Eukaryota</taxon>
        <taxon>Fungi</taxon>
        <taxon>Dikarya</taxon>
        <taxon>Ascomycota</taxon>
        <taxon>Pezizomycotina</taxon>
        <taxon>Dothideomycetes</taxon>
        <taxon>Pleosporomycetidae</taxon>
        <taxon>Pleosporales</taxon>
        <taxon>Sporormiaceae</taxon>
        <taxon>Westerdykella</taxon>
    </lineage>
</organism>
<dbReference type="GeneID" id="54555265"/>
<evidence type="ECO:0000313" key="3">
    <source>
        <dbReference type="Proteomes" id="UP000800097"/>
    </source>
</evidence>
<gene>
    <name evidence="2" type="ORF">EI97DRAFT_483132</name>
</gene>
<name>A0A6A6J933_WESOR</name>
<comment type="similarity">
    <text evidence="1">Belongs to the ustYa family.</text>
</comment>
<reference evidence="2" key="1">
    <citation type="journal article" date="2020" name="Stud. Mycol.">
        <title>101 Dothideomycetes genomes: a test case for predicting lifestyles and emergence of pathogens.</title>
        <authorList>
            <person name="Haridas S."/>
            <person name="Albert R."/>
            <person name="Binder M."/>
            <person name="Bloem J."/>
            <person name="Labutti K."/>
            <person name="Salamov A."/>
            <person name="Andreopoulos B."/>
            <person name="Baker S."/>
            <person name="Barry K."/>
            <person name="Bills G."/>
            <person name="Bluhm B."/>
            <person name="Cannon C."/>
            <person name="Castanera R."/>
            <person name="Culley D."/>
            <person name="Daum C."/>
            <person name="Ezra D."/>
            <person name="Gonzalez J."/>
            <person name="Henrissat B."/>
            <person name="Kuo A."/>
            <person name="Liang C."/>
            <person name="Lipzen A."/>
            <person name="Lutzoni F."/>
            <person name="Magnuson J."/>
            <person name="Mondo S."/>
            <person name="Nolan M."/>
            <person name="Ohm R."/>
            <person name="Pangilinan J."/>
            <person name="Park H.-J."/>
            <person name="Ramirez L."/>
            <person name="Alfaro M."/>
            <person name="Sun H."/>
            <person name="Tritt A."/>
            <person name="Yoshinaga Y."/>
            <person name="Zwiers L.-H."/>
            <person name="Turgeon B."/>
            <person name="Goodwin S."/>
            <person name="Spatafora J."/>
            <person name="Crous P."/>
            <person name="Grigoriev I."/>
        </authorList>
    </citation>
    <scope>NUCLEOTIDE SEQUENCE</scope>
    <source>
        <strain evidence="2">CBS 379.55</strain>
    </source>
</reference>
<dbReference type="InterPro" id="IPR021765">
    <property type="entry name" value="UstYa-like"/>
</dbReference>
<dbReference type="AlphaFoldDB" id="A0A6A6J933"/>
<proteinExistence type="inferred from homology"/>
<keyword evidence="3" id="KW-1185">Reference proteome</keyword>
<protein>
    <submittedName>
        <fullName evidence="2">Uncharacterized protein</fullName>
    </submittedName>
</protein>
<sequence>AGLGLDVPKVHYHHTDYWGNNSTLSDILWDGIDTNPMVVALSDEFADTHGLPRSGRFPWDRRKGRYFVKVYHQLHCLKFIRKGFVEYERGQIPTLNAQHVHHCLDSLRQDVQCIADDTLMPTGSTPRSIGDLQPLKCRNLTKLVEWIYAPERNACHRSLDDYRPITHSIERYAFCSKSSPYYSAMEEYFRKYGHHDPWETDHVVEPL</sequence>
<dbReference type="GO" id="GO:0043386">
    <property type="term" value="P:mycotoxin biosynthetic process"/>
    <property type="evidence" value="ECO:0007669"/>
    <property type="project" value="InterPro"/>
</dbReference>
<feature type="non-terminal residue" evidence="2">
    <location>
        <position position="1"/>
    </location>
</feature>